<dbReference type="SMART" id="SM00873">
    <property type="entry name" value="B3_4"/>
    <property type="match status" value="1"/>
</dbReference>
<dbReference type="Gene3D" id="3.30.70.380">
    <property type="entry name" value="Ferrodoxin-fold anticodon-binding domain"/>
    <property type="match status" value="1"/>
</dbReference>
<evidence type="ECO:0000256" key="15">
    <source>
        <dbReference type="HAMAP-Rule" id="MF_00283"/>
    </source>
</evidence>
<dbReference type="AlphaFoldDB" id="A0A9D0ZB45"/>
<evidence type="ECO:0000256" key="13">
    <source>
        <dbReference type="ARBA" id="ARBA00023146"/>
    </source>
</evidence>
<name>A0A9D0ZB45_9FIRM</name>
<keyword evidence="11 16" id="KW-0694">RNA-binding</keyword>
<dbReference type="EMBL" id="DVFJ01000036">
    <property type="protein sequence ID" value="HIQ72551.1"/>
    <property type="molecule type" value="Genomic_DNA"/>
</dbReference>
<feature type="binding site" evidence="15">
    <location>
        <position position="460"/>
    </location>
    <ligand>
        <name>Mg(2+)</name>
        <dbReference type="ChEBI" id="CHEBI:18420"/>
        <note>shared with alpha subunit</note>
    </ligand>
</feature>
<reference evidence="20" key="1">
    <citation type="submission" date="2020-10" db="EMBL/GenBank/DDBJ databases">
        <authorList>
            <person name="Gilroy R."/>
        </authorList>
    </citation>
    <scope>NUCLEOTIDE SEQUENCE</scope>
    <source>
        <strain evidence="20">ChiSxjej2B14-6234</strain>
    </source>
</reference>
<evidence type="ECO:0000256" key="1">
    <source>
        <dbReference type="ARBA" id="ARBA00004496"/>
    </source>
</evidence>
<dbReference type="Gene3D" id="2.40.50.140">
    <property type="entry name" value="Nucleic acid-binding proteins"/>
    <property type="match status" value="1"/>
</dbReference>
<keyword evidence="13 15" id="KW-0030">Aminoacyl-tRNA synthetase</keyword>
<dbReference type="InterPro" id="IPR012340">
    <property type="entry name" value="NA-bd_OB-fold"/>
</dbReference>
<dbReference type="Gene3D" id="3.30.56.10">
    <property type="match status" value="2"/>
</dbReference>
<dbReference type="InterPro" id="IPR005147">
    <property type="entry name" value="tRNA_synthase_B5-dom"/>
</dbReference>
<evidence type="ECO:0000256" key="2">
    <source>
        <dbReference type="ARBA" id="ARBA00008653"/>
    </source>
</evidence>
<keyword evidence="4 15" id="KW-0963">Cytoplasm</keyword>
<keyword evidence="12 15" id="KW-0648">Protein biosynthesis</keyword>
<comment type="cofactor">
    <cofactor evidence="15">
        <name>Mg(2+)</name>
        <dbReference type="ChEBI" id="CHEBI:18420"/>
    </cofactor>
    <text evidence="15">Binds 2 magnesium ions per tetramer.</text>
</comment>
<dbReference type="SMART" id="SM00896">
    <property type="entry name" value="FDX-ACB"/>
    <property type="match status" value="1"/>
</dbReference>
<evidence type="ECO:0000256" key="9">
    <source>
        <dbReference type="ARBA" id="ARBA00022840"/>
    </source>
</evidence>
<evidence type="ECO:0000259" key="17">
    <source>
        <dbReference type="PROSITE" id="PS50886"/>
    </source>
</evidence>
<dbReference type="InterPro" id="IPR033714">
    <property type="entry name" value="tRNA_bind_bactPheRS"/>
</dbReference>
<dbReference type="Proteomes" id="UP000886887">
    <property type="component" value="Unassembled WGS sequence"/>
</dbReference>
<dbReference type="NCBIfam" id="TIGR00472">
    <property type="entry name" value="pheT_bact"/>
    <property type="match status" value="1"/>
</dbReference>
<dbReference type="GO" id="GO:0006432">
    <property type="term" value="P:phenylalanyl-tRNA aminoacylation"/>
    <property type="evidence" value="ECO:0007669"/>
    <property type="project" value="UniProtKB-UniRule"/>
</dbReference>
<keyword evidence="5 16" id="KW-0820">tRNA-binding</keyword>
<evidence type="ECO:0000256" key="4">
    <source>
        <dbReference type="ARBA" id="ARBA00022490"/>
    </source>
</evidence>
<dbReference type="EC" id="6.1.1.20" evidence="15"/>
<dbReference type="Pfam" id="PF03147">
    <property type="entry name" value="FDX-ACB"/>
    <property type="match status" value="1"/>
</dbReference>
<reference evidence="20" key="2">
    <citation type="journal article" date="2021" name="PeerJ">
        <title>Extensive microbial diversity within the chicken gut microbiome revealed by metagenomics and culture.</title>
        <authorList>
            <person name="Gilroy R."/>
            <person name="Ravi A."/>
            <person name="Getino M."/>
            <person name="Pursley I."/>
            <person name="Horton D.L."/>
            <person name="Alikhan N.F."/>
            <person name="Baker D."/>
            <person name="Gharbi K."/>
            <person name="Hall N."/>
            <person name="Watson M."/>
            <person name="Adriaenssens E.M."/>
            <person name="Foster-Nyarko E."/>
            <person name="Jarju S."/>
            <person name="Secka A."/>
            <person name="Antonio M."/>
            <person name="Oren A."/>
            <person name="Chaudhuri R.R."/>
            <person name="La Ragione R."/>
            <person name="Hildebrand F."/>
            <person name="Pallen M.J."/>
        </authorList>
    </citation>
    <scope>NUCLEOTIDE SEQUENCE</scope>
    <source>
        <strain evidence="20">ChiSxjej2B14-6234</strain>
    </source>
</reference>
<evidence type="ECO:0000256" key="14">
    <source>
        <dbReference type="ARBA" id="ARBA00049255"/>
    </source>
</evidence>
<dbReference type="FunFam" id="3.30.70.380:FF:000001">
    <property type="entry name" value="Phenylalanine--tRNA ligase beta subunit"/>
    <property type="match status" value="1"/>
</dbReference>
<evidence type="ECO:0000256" key="12">
    <source>
        <dbReference type="ARBA" id="ARBA00022917"/>
    </source>
</evidence>
<feature type="domain" description="FDX-ACB" evidence="18">
    <location>
        <begin position="702"/>
        <end position="795"/>
    </location>
</feature>
<evidence type="ECO:0000256" key="5">
    <source>
        <dbReference type="ARBA" id="ARBA00022555"/>
    </source>
</evidence>
<dbReference type="Pfam" id="PF17759">
    <property type="entry name" value="tRNA_synthFbeta"/>
    <property type="match status" value="1"/>
</dbReference>
<proteinExistence type="inferred from homology"/>
<dbReference type="SUPFAM" id="SSF54991">
    <property type="entry name" value="Anticodon-binding domain of PheRS"/>
    <property type="match status" value="1"/>
</dbReference>
<dbReference type="Gene3D" id="3.30.930.10">
    <property type="entry name" value="Bira Bifunctional Protein, Domain 2"/>
    <property type="match status" value="1"/>
</dbReference>
<evidence type="ECO:0000256" key="11">
    <source>
        <dbReference type="ARBA" id="ARBA00022884"/>
    </source>
</evidence>
<feature type="binding site" evidence="15">
    <location>
        <position position="469"/>
    </location>
    <ligand>
        <name>Mg(2+)</name>
        <dbReference type="ChEBI" id="CHEBI:18420"/>
        <note>shared with alpha subunit</note>
    </ligand>
</feature>
<dbReference type="SUPFAM" id="SSF46955">
    <property type="entry name" value="Putative DNA-binding domain"/>
    <property type="match status" value="1"/>
</dbReference>
<dbReference type="InterPro" id="IPR009061">
    <property type="entry name" value="DNA-bd_dom_put_sf"/>
</dbReference>
<dbReference type="InterPro" id="IPR005146">
    <property type="entry name" value="B3/B4_tRNA-bd"/>
</dbReference>
<sequence>MKVPMQWLRQYADVPVSAAEYEEQMIMHGTGVEGIEDLTQQVQNVVVGRVLSIAKHENSDHMVVCQVDVGDEVLQIVTGAPNVFEGALVPVAKCGAVLPGGKRIQKGKLRGVDSNGMLCSGPELNVPVDLYPSVGDEGILIFREDYPLGADVRPILGIDDQIVDFEILANRPDCQCVWGVARETAVTLGTAFRKPEISVRGVPGQMKDFVHIDVRDTDLCPRYVARVVKNVRIAPSPMWLRRALHGCGVRSINNIVDITNYVMLETGHPMHAFDLAKVRNGHIVVRRANEGETIVTLDGKERALSTEMLVIADQEHATGIAGVMGGEESEITDGTQTVMFESAAFDHANIRVTSRTLGLRTESSGRFEKGVCAATAREAIDRACQLVEMLQAGDVIEDVVDVYPNPAPIRVIEASVQRICRRISVDVPGETMKQILESLSFGVELNGDALRVTVPCFREDVEREADISEEVLRIYGFEHLGSTLLRGETTPGKRSAHMRLTDKVGRILTGMGMYEIKNFSFVSPKLLDQLRLSADDARRHQMRLLNPLGEDTSVMRSTLAPSMLQTLSLNQSRGNDQGMLFEIAPVFDADARTPDGLPDEHQMLCIGAYGPQMDFYTVRDAALELLRQFGIACEIAPAAEPYHHPGRAATLCAGETVVARVGEVHPDVLESFGLSRRALVAEIDLRAVEKLKSPMGEVKPLPRFPAVTRDLALVMDESVPVGTVLASIRKAGGALLESAELFDVYRGAQMLAGKKSVAFSLAFRSPERTLVDEDVNAVMKEILSTCEREYGAQIRA</sequence>
<dbReference type="PROSITE" id="PS50886">
    <property type="entry name" value="TRBD"/>
    <property type="match status" value="1"/>
</dbReference>
<feature type="binding site" evidence="15">
    <location>
        <position position="466"/>
    </location>
    <ligand>
        <name>Mg(2+)</name>
        <dbReference type="ChEBI" id="CHEBI:18420"/>
        <note>shared with alpha subunit</note>
    </ligand>
</feature>
<feature type="binding site" evidence="15">
    <location>
        <position position="470"/>
    </location>
    <ligand>
        <name>Mg(2+)</name>
        <dbReference type="ChEBI" id="CHEBI:18420"/>
        <note>shared with alpha subunit</note>
    </ligand>
</feature>
<feature type="domain" description="B5" evidence="19">
    <location>
        <begin position="407"/>
        <end position="482"/>
    </location>
</feature>
<keyword evidence="6 15" id="KW-0436">Ligase</keyword>
<dbReference type="GO" id="GO:0005524">
    <property type="term" value="F:ATP binding"/>
    <property type="evidence" value="ECO:0007669"/>
    <property type="project" value="UniProtKB-UniRule"/>
</dbReference>
<comment type="caution">
    <text evidence="20">The sequence shown here is derived from an EMBL/GenBank/DDBJ whole genome shotgun (WGS) entry which is preliminary data.</text>
</comment>
<dbReference type="InterPro" id="IPR036690">
    <property type="entry name" value="Fdx_antiC-bd_sf"/>
</dbReference>
<evidence type="ECO:0000256" key="16">
    <source>
        <dbReference type="PROSITE-ProRule" id="PRU00209"/>
    </source>
</evidence>
<organism evidence="20 21">
    <name type="scientific">Candidatus Onthenecus intestinigallinarum</name>
    <dbReference type="NCBI Taxonomy" id="2840875"/>
    <lineage>
        <taxon>Bacteria</taxon>
        <taxon>Bacillati</taxon>
        <taxon>Bacillota</taxon>
        <taxon>Clostridia</taxon>
        <taxon>Eubacteriales</taxon>
        <taxon>Candidatus Onthenecus</taxon>
    </lineage>
</organism>
<dbReference type="InterPro" id="IPR004532">
    <property type="entry name" value="Phe-tRNA-ligase_IIc_bsu_bact"/>
</dbReference>
<dbReference type="Pfam" id="PF03484">
    <property type="entry name" value="B5"/>
    <property type="match status" value="1"/>
</dbReference>
<dbReference type="FunFam" id="3.50.40.10:FF:000001">
    <property type="entry name" value="Phenylalanine--tRNA ligase beta subunit"/>
    <property type="match status" value="1"/>
</dbReference>
<evidence type="ECO:0000256" key="6">
    <source>
        <dbReference type="ARBA" id="ARBA00022598"/>
    </source>
</evidence>
<keyword evidence="9 15" id="KW-0067">ATP-binding</keyword>
<accession>A0A9D0ZB45</accession>
<evidence type="ECO:0000259" key="19">
    <source>
        <dbReference type="PROSITE" id="PS51483"/>
    </source>
</evidence>
<dbReference type="GO" id="GO:0000049">
    <property type="term" value="F:tRNA binding"/>
    <property type="evidence" value="ECO:0007669"/>
    <property type="project" value="UniProtKB-UniRule"/>
</dbReference>
<keyword evidence="10 15" id="KW-0460">Magnesium</keyword>
<dbReference type="PROSITE" id="PS51483">
    <property type="entry name" value="B5"/>
    <property type="match status" value="1"/>
</dbReference>
<dbReference type="PANTHER" id="PTHR10947">
    <property type="entry name" value="PHENYLALANYL-TRNA SYNTHETASE BETA CHAIN AND LEUCINE-RICH REPEAT-CONTAINING PROTEIN 47"/>
    <property type="match status" value="1"/>
</dbReference>
<dbReference type="InterPro" id="IPR002547">
    <property type="entry name" value="tRNA-bd_dom"/>
</dbReference>
<dbReference type="CDD" id="cd00769">
    <property type="entry name" value="PheRS_beta_core"/>
    <property type="match status" value="1"/>
</dbReference>
<comment type="similarity">
    <text evidence="2 15">Belongs to the phenylalanyl-tRNA synthetase beta subunit family. Type 1 subfamily.</text>
</comment>
<dbReference type="Gene3D" id="3.50.40.10">
    <property type="entry name" value="Phenylalanyl-trna Synthetase, Chain B, domain 3"/>
    <property type="match status" value="1"/>
</dbReference>
<dbReference type="SUPFAM" id="SSF55681">
    <property type="entry name" value="Class II aaRS and biotin synthetases"/>
    <property type="match status" value="1"/>
</dbReference>
<evidence type="ECO:0000256" key="10">
    <source>
        <dbReference type="ARBA" id="ARBA00022842"/>
    </source>
</evidence>
<dbReference type="CDD" id="cd02796">
    <property type="entry name" value="tRNA_bind_bactPheRS"/>
    <property type="match status" value="1"/>
</dbReference>
<dbReference type="FunFam" id="2.40.50.140:FF:000045">
    <property type="entry name" value="Phenylalanine--tRNA ligase beta subunit"/>
    <property type="match status" value="1"/>
</dbReference>
<evidence type="ECO:0000313" key="21">
    <source>
        <dbReference type="Proteomes" id="UP000886887"/>
    </source>
</evidence>
<protein>
    <recommendedName>
        <fullName evidence="15">Phenylalanine--tRNA ligase beta subunit</fullName>
        <ecNumber evidence="15">6.1.1.20</ecNumber>
    </recommendedName>
    <alternativeName>
        <fullName evidence="15">Phenylalanyl-tRNA synthetase beta subunit</fullName>
        <shortName evidence="15">PheRS</shortName>
    </alternativeName>
</protein>
<dbReference type="InterPro" id="IPR041616">
    <property type="entry name" value="PheRS_beta_core"/>
</dbReference>
<keyword evidence="8 15" id="KW-0547">Nucleotide-binding</keyword>
<evidence type="ECO:0000256" key="8">
    <source>
        <dbReference type="ARBA" id="ARBA00022741"/>
    </source>
</evidence>
<dbReference type="GO" id="GO:0140096">
    <property type="term" value="F:catalytic activity, acting on a protein"/>
    <property type="evidence" value="ECO:0007669"/>
    <property type="project" value="UniProtKB-ARBA"/>
</dbReference>
<dbReference type="InterPro" id="IPR045864">
    <property type="entry name" value="aa-tRNA-synth_II/BPL/LPL"/>
</dbReference>
<evidence type="ECO:0000259" key="18">
    <source>
        <dbReference type="PROSITE" id="PS51447"/>
    </source>
</evidence>
<evidence type="ECO:0000256" key="3">
    <source>
        <dbReference type="ARBA" id="ARBA00011209"/>
    </source>
</evidence>
<dbReference type="InterPro" id="IPR020825">
    <property type="entry name" value="Phe-tRNA_synthase-like_B3/B4"/>
</dbReference>
<dbReference type="GO" id="GO:0016740">
    <property type="term" value="F:transferase activity"/>
    <property type="evidence" value="ECO:0007669"/>
    <property type="project" value="UniProtKB-ARBA"/>
</dbReference>
<dbReference type="GO" id="GO:0004826">
    <property type="term" value="F:phenylalanine-tRNA ligase activity"/>
    <property type="evidence" value="ECO:0007669"/>
    <property type="project" value="UniProtKB-UniRule"/>
</dbReference>
<evidence type="ECO:0000313" key="20">
    <source>
        <dbReference type="EMBL" id="HIQ72551.1"/>
    </source>
</evidence>
<dbReference type="Pfam" id="PF01588">
    <property type="entry name" value="tRNA_bind"/>
    <property type="match status" value="1"/>
</dbReference>
<evidence type="ECO:0000256" key="7">
    <source>
        <dbReference type="ARBA" id="ARBA00022723"/>
    </source>
</evidence>
<comment type="catalytic activity">
    <reaction evidence="14 15">
        <text>tRNA(Phe) + L-phenylalanine + ATP = L-phenylalanyl-tRNA(Phe) + AMP + diphosphate + H(+)</text>
        <dbReference type="Rhea" id="RHEA:19413"/>
        <dbReference type="Rhea" id="RHEA-COMP:9668"/>
        <dbReference type="Rhea" id="RHEA-COMP:9699"/>
        <dbReference type="ChEBI" id="CHEBI:15378"/>
        <dbReference type="ChEBI" id="CHEBI:30616"/>
        <dbReference type="ChEBI" id="CHEBI:33019"/>
        <dbReference type="ChEBI" id="CHEBI:58095"/>
        <dbReference type="ChEBI" id="CHEBI:78442"/>
        <dbReference type="ChEBI" id="CHEBI:78531"/>
        <dbReference type="ChEBI" id="CHEBI:456215"/>
        <dbReference type="EC" id="6.1.1.20"/>
    </reaction>
</comment>
<comment type="subcellular location">
    <subcellularLocation>
        <location evidence="1 15">Cytoplasm</location>
    </subcellularLocation>
</comment>
<keyword evidence="7 15" id="KW-0479">Metal-binding</keyword>
<dbReference type="PROSITE" id="PS51447">
    <property type="entry name" value="FDX_ACB"/>
    <property type="match status" value="1"/>
</dbReference>
<dbReference type="GO" id="GO:0000287">
    <property type="term" value="F:magnesium ion binding"/>
    <property type="evidence" value="ECO:0007669"/>
    <property type="project" value="UniProtKB-UniRule"/>
</dbReference>
<dbReference type="HAMAP" id="MF_00283">
    <property type="entry name" value="Phe_tRNA_synth_beta1"/>
    <property type="match status" value="1"/>
</dbReference>
<dbReference type="InterPro" id="IPR045060">
    <property type="entry name" value="Phe-tRNA-ligase_IIc_bsu"/>
</dbReference>
<dbReference type="InterPro" id="IPR005121">
    <property type="entry name" value="Fdx_antiC-bd"/>
</dbReference>
<comment type="subunit">
    <text evidence="3 15">Tetramer of two alpha and two beta subunits.</text>
</comment>
<dbReference type="GO" id="GO:0009328">
    <property type="term" value="C:phenylalanine-tRNA ligase complex"/>
    <property type="evidence" value="ECO:0007669"/>
    <property type="project" value="TreeGrafter"/>
</dbReference>
<dbReference type="Pfam" id="PF03483">
    <property type="entry name" value="B3_4"/>
    <property type="match status" value="1"/>
</dbReference>
<dbReference type="NCBIfam" id="NF045760">
    <property type="entry name" value="YtpR"/>
    <property type="match status" value="1"/>
</dbReference>
<dbReference type="SUPFAM" id="SSF50249">
    <property type="entry name" value="Nucleic acid-binding proteins"/>
    <property type="match status" value="1"/>
</dbReference>
<dbReference type="SMART" id="SM00874">
    <property type="entry name" value="B5"/>
    <property type="match status" value="1"/>
</dbReference>
<dbReference type="PANTHER" id="PTHR10947:SF0">
    <property type="entry name" value="PHENYLALANINE--TRNA LIGASE BETA SUBUNIT"/>
    <property type="match status" value="1"/>
</dbReference>
<gene>
    <name evidence="15" type="primary">pheT</name>
    <name evidence="20" type="ORF">IAB73_10145</name>
</gene>
<feature type="domain" description="TRNA-binding" evidence="17">
    <location>
        <begin position="39"/>
        <end position="153"/>
    </location>
</feature>
<dbReference type="SUPFAM" id="SSF56037">
    <property type="entry name" value="PheT/TilS domain"/>
    <property type="match status" value="1"/>
</dbReference>